<dbReference type="AlphaFoldDB" id="A0A1H5VRU1"/>
<protein>
    <recommendedName>
        <fullName evidence="4">DUF4321 domain-containing protein</fullName>
    </recommendedName>
</protein>
<proteinExistence type="predicted"/>
<dbReference type="Pfam" id="PF14209">
    <property type="entry name" value="DUF4321"/>
    <property type="match status" value="1"/>
</dbReference>
<keyword evidence="3" id="KW-1185">Reference proteome</keyword>
<name>A0A1H5VRU1_9CLOT</name>
<dbReference type="Proteomes" id="UP000242850">
    <property type="component" value="Unassembled WGS sequence"/>
</dbReference>
<evidence type="ECO:0000313" key="2">
    <source>
        <dbReference type="EMBL" id="SEF89950.1"/>
    </source>
</evidence>
<evidence type="ECO:0008006" key="4">
    <source>
        <dbReference type="Google" id="ProtNLM"/>
    </source>
</evidence>
<keyword evidence="1" id="KW-0472">Membrane</keyword>
<evidence type="ECO:0000313" key="3">
    <source>
        <dbReference type="Proteomes" id="UP000242850"/>
    </source>
</evidence>
<reference evidence="3" key="1">
    <citation type="submission" date="2016-10" db="EMBL/GenBank/DDBJ databases">
        <authorList>
            <person name="Varghese N."/>
            <person name="Submissions S."/>
        </authorList>
    </citation>
    <scope>NUCLEOTIDE SEQUENCE [LARGE SCALE GENOMIC DNA]</scope>
    <source>
        <strain evidence="3">DSM 5463</strain>
    </source>
</reference>
<keyword evidence="1" id="KW-1133">Transmembrane helix</keyword>
<evidence type="ECO:0000256" key="1">
    <source>
        <dbReference type="SAM" id="Phobius"/>
    </source>
</evidence>
<accession>A0A1H5VRU1</accession>
<keyword evidence="1" id="KW-0812">Transmembrane</keyword>
<sequence>MGKYNYRGISYLIILMLVFGLAGTLLGELLGKAIKVLAFLQKDYVIGLKPMYLDLKFFALTFGMTFKINMLTMLGMIIAFFIYKKM</sequence>
<gene>
    <name evidence="2" type="ORF">SAMN05660865_01282</name>
</gene>
<dbReference type="InterPro" id="IPR025470">
    <property type="entry name" value="DUF4321"/>
</dbReference>
<feature type="transmembrane region" description="Helical" evidence="1">
    <location>
        <begin position="57"/>
        <end position="83"/>
    </location>
</feature>
<dbReference type="OrthoDB" id="1955744at2"/>
<dbReference type="EMBL" id="FNUK01000015">
    <property type="protein sequence ID" value="SEF89950.1"/>
    <property type="molecule type" value="Genomic_DNA"/>
</dbReference>
<organism evidence="2 3">
    <name type="scientific">Caloramator fervidus</name>
    <dbReference type="NCBI Taxonomy" id="29344"/>
    <lineage>
        <taxon>Bacteria</taxon>
        <taxon>Bacillati</taxon>
        <taxon>Bacillota</taxon>
        <taxon>Clostridia</taxon>
        <taxon>Eubacteriales</taxon>
        <taxon>Clostridiaceae</taxon>
        <taxon>Caloramator</taxon>
    </lineage>
</organism>
<feature type="transmembrane region" description="Helical" evidence="1">
    <location>
        <begin position="12"/>
        <end position="37"/>
    </location>
</feature>